<dbReference type="Pfam" id="PF13306">
    <property type="entry name" value="LRR_5"/>
    <property type="match status" value="1"/>
</dbReference>
<gene>
    <name evidence="1" type="ORF">TPC1_20032</name>
</gene>
<dbReference type="AlphaFoldDB" id="A0A146K5A4"/>
<proteinExistence type="predicted"/>
<organism evidence="1">
    <name type="scientific">Trepomonas sp. PC1</name>
    <dbReference type="NCBI Taxonomy" id="1076344"/>
    <lineage>
        <taxon>Eukaryota</taxon>
        <taxon>Metamonada</taxon>
        <taxon>Diplomonadida</taxon>
        <taxon>Hexamitidae</taxon>
        <taxon>Hexamitinae</taxon>
        <taxon>Trepomonas</taxon>
    </lineage>
</organism>
<accession>A0A146K5A4</accession>
<protein>
    <submittedName>
        <fullName evidence="1">Leucine rich repeats-containing protein</fullName>
    </submittedName>
</protein>
<dbReference type="InterPro" id="IPR026906">
    <property type="entry name" value="LRR_5"/>
</dbReference>
<dbReference type="EMBL" id="GDID01005937">
    <property type="protein sequence ID" value="JAP90669.1"/>
    <property type="molecule type" value="Transcribed_RNA"/>
</dbReference>
<reference evidence="1" key="1">
    <citation type="submission" date="2015-07" db="EMBL/GenBank/DDBJ databases">
        <title>Adaptation to a free-living lifestyle via gene acquisitions in the diplomonad Trepomonas sp. PC1.</title>
        <authorList>
            <person name="Xu F."/>
            <person name="Jerlstrom-Hultqvist J."/>
            <person name="Kolisko M."/>
            <person name="Simpson A.G.B."/>
            <person name="Roger A.J."/>
            <person name="Svard S.G."/>
            <person name="Andersson J.O."/>
        </authorList>
    </citation>
    <scope>NUCLEOTIDE SEQUENCE</scope>
    <source>
        <strain evidence="1">PC1</strain>
    </source>
</reference>
<evidence type="ECO:0000313" key="1">
    <source>
        <dbReference type="EMBL" id="JAP90669.1"/>
    </source>
</evidence>
<sequence>APFLEAVSVENQFRQTAVQEVFMPLVQEVPTCGFYQAELKSLFLPSLSEADYFSFSANKFVSINLTKLKSLNSDDQFSCCPNLRLFVAPKLQKIKQCCFYNCAKLETVLTPNATIFNYAFAKCPEIKIILALEGDFECDCGKCPKCNGTLQTCRESGKKLAVSEEYTLLQRQEQCDEEFARYQPVMIQIDILTLKSQAISCTFCRVYHKKNQIVKNIQQIGQYVQCIDQQIVIDDTE</sequence>
<name>A0A146K5A4_9EUKA</name>
<dbReference type="InterPro" id="IPR032675">
    <property type="entry name" value="LRR_dom_sf"/>
</dbReference>
<feature type="non-terminal residue" evidence="1">
    <location>
        <position position="1"/>
    </location>
</feature>
<dbReference type="Gene3D" id="3.80.10.10">
    <property type="entry name" value="Ribonuclease Inhibitor"/>
    <property type="match status" value="1"/>
</dbReference>